<dbReference type="PANTHER" id="PTHR43133:SF59">
    <property type="entry name" value="ECF RNA POLYMERASE SIGMA FACTOR SIGR"/>
    <property type="match status" value="1"/>
</dbReference>
<reference evidence="9 10" key="1">
    <citation type="journal article" date="2013" name="BMC Microbiol.">
        <title>Identification of the type II cytochrome c maturation pathway in anammox bacteria by comparative genomics.</title>
        <authorList>
            <person name="Ferousi C."/>
            <person name="Speth D.R."/>
            <person name="Reimann J."/>
            <person name="Op den Camp H.J."/>
            <person name="Allen J.W."/>
            <person name="Keltjens J.T."/>
            <person name="Jetten M.S."/>
        </authorList>
    </citation>
    <scope>NUCLEOTIDE SEQUENCE [LARGE SCALE GENOMIC DNA]</scope>
    <source>
        <strain evidence="9">RU1</strain>
    </source>
</reference>
<dbReference type="GO" id="GO:0016987">
    <property type="term" value="F:sigma factor activity"/>
    <property type="evidence" value="ECO:0007669"/>
    <property type="project" value="UniProtKB-KW"/>
</dbReference>
<feature type="domain" description="RNA polymerase sigma-70 region 2" evidence="7">
    <location>
        <begin position="17"/>
        <end position="80"/>
    </location>
</feature>
<evidence type="ECO:0000259" key="7">
    <source>
        <dbReference type="Pfam" id="PF04542"/>
    </source>
</evidence>
<evidence type="ECO:0000256" key="4">
    <source>
        <dbReference type="ARBA" id="ARBA00023125"/>
    </source>
</evidence>
<evidence type="ECO:0000313" key="10">
    <source>
        <dbReference type="Proteomes" id="UP000034954"/>
    </source>
</evidence>
<dbReference type="CDD" id="cd06171">
    <property type="entry name" value="Sigma70_r4"/>
    <property type="match status" value="1"/>
</dbReference>
<dbReference type="PANTHER" id="PTHR43133">
    <property type="entry name" value="RNA POLYMERASE ECF-TYPE SIGMA FACTO"/>
    <property type="match status" value="1"/>
</dbReference>
<gene>
    <name evidence="9" type="ORF">BROFUL_00417</name>
</gene>
<dbReference type="Pfam" id="PF04542">
    <property type="entry name" value="Sigma70_r2"/>
    <property type="match status" value="1"/>
</dbReference>
<dbReference type="InterPro" id="IPR013324">
    <property type="entry name" value="RNA_pol_sigma_r3/r4-like"/>
</dbReference>
<dbReference type="Gene3D" id="1.10.1740.10">
    <property type="match status" value="1"/>
</dbReference>
<dbReference type="Gene3D" id="1.10.10.10">
    <property type="entry name" value="Winged helix-like DNA-binding domain superfamily/Winged helix DNA-binding domain"/>
    <property type="match status" value="1"/>
</dbReference>
<dbReference type="EMBL" id="LAQJ01000056">
    <property type="protein sequence ID" value="KKO20859.1"/>
    <property type="molecule type" value="Genomic_DNA"/>
</dbReference>
<accession>A0A0M2V2D2</accession>
<dbReference type="InterPro" id="IPR039425">
    <property type="entry name" value="RNA_pol_sigma-70-like"/>
</dbReference>
<dbReference type="Proteomes" id="UP000034954">
    <property type="component" value="Unassembled WGS sequence"/>
</dbReference>
<sequence length="196" mass="22736">MRDDNTRRREFEEHAMAHVDSLYNMALRMVFNKEEAEDLVQETYLKAYRFFDTFQKGTNLKAWLFKILRNTFINNYRKTASMPGEIFFDDIESIQISAPNEEATKSGEAVDTLEKKYNDLGSLLDDEVKSALDSLPIEYREAILLSDVEELSYKDISEITNVPIGTVKSRLNRGRGLLQKSLLAYAKDRGFIKREK</sequence>
<keyword evidence="3 6" id="KW-0731">Sigma factor</keyword>
<feature type="domain" description="RNA polymerase sigma factor 70 region 4 type 2" evidence="8">
    <location>
        <begin position="127"/>
        <end position="175"/>
    </location>
</feature>
<proteinExistence type="inferred from homology"/>
<evidence type="ECO:0000313" key="9">
    <source>
        <dbReference type="EMBL" id="KKO20859.1"/>
    </source>
</evidence>
<dbReference type="AlphaFoldDB" id="A0A0M2V2D2"/>
<evidence type="ECO:0000256" key="6">
    <source>
        <dbReference type="RuleBase" id="RU000716"/>
    </source>
</evidence>
<evidence type="ECO:0000256" key="3">
    <source>
        <dbReference type="ARBA" id="ARBA00023082"/>
    </source>
</evidence>
<dbReference type="GO" id="GO:0006352">
    <property type="term" value="P:DNA-templated transcription initiation"/>
    <property type="evidence" value="ECO:0007669"/>
    <property type="project" value="InterPro"/>
</dbReference>
<protein>
    <recommendedName>
        <fullName evidence="6">RNA polymerase sigma factor</fullName>
    </recommendedName>
</protein>
<dbReference type="InterPro" id="IPR000838">
    <property type="entry name" value="RNA_pol_sigma70_ECF_CS"/>
</dbReference>
<name>A0A0M2V2D2_9BACT</name>
<dbReference type="InterPro" id="IPR013325">
    <property type="entry name" value="RNA_pol_sigma_r2"/>
</dbReference>
<keyword evidence="4 6" id="KW-0238">DNA-binding</keyword>
<dbReference type="InterPro" id="IPR014284">
    <property type="entry name" value="RNA_pol_sigma-70_dom"/>
</dbReference>
<dbReference type="SUPFAM" id="SSF88659">
    <property type="entry name" value="Sigma3 and sigma4 domains of RNA polymerase sigma factors"/>
    <property type="match status" value="1"/>
</dbReference>
<dbReference type="SUPFAM" id="SSF88946">
    <property type="entry name" value="Sigma2 domain of RNA polymerase sigma factors"/>
    <property type="match status" value="1"/>
</dbReference>
<evidence type="ECO:0000259" key="8">
    <source>
        <dbReference type="Pfam" id="PF08281"/>
    </source>
</evidence>
<dbReference type="InterPro" id="IPR013249">
    <property type="entry name" value="RNA_pol_sigma70_r4_t2"/>
</dbReference>
<dbReference type="InterPro" id="IPR007627">
    <property type="entry name" value="RNA_pol_sigma70_r2"/>
</dbReference>
<dbReference type="InterPro" id="IPR036388">
    <property type="entry name" value="WH-like_DNA-bd_sf"/>
</dbReference>
<dbReference type="Pfam" id="PF08281">
    <property type="entry name" value="Sigma70_r4_2"/>
    <property type="match status" value="1"/>
</dbReference>
<organism evidence="9 10">
    <name type="scientific">Candidatus Brocadia fulgida</name>
    <dbReference type="NCBI Taxonomy" id="380242"/>
    <lineage>
        <taxon>Bacteria</taxon>
        <taxon>Pseudomonadati</taxon>
        <taxon>Planctomycetota</taxon>
        <taxon>Candidatus Brocadiia</taxon>
        <taxon>Candidatus Brocadiales</taxon>
        <taxon>Candidatus Brocadiaceae</taxon>
        <taxon>Candidatus Brocadia</taxon>
    </lineage>
</organism>
<dbReference type="GO" id="GO:0003677">
    <property type="term" value="F:DNA binding"/>
    <property type="evidence" value="ECO:0007669"/>
    <property type="project" value="UniProtKB-KW"/>
</dbReference>
<evidence type="ECO:0000256" key="1">
    <source>
        <dbReference type="ARBA" id="ARBA00010641"/>
    </source>
</evidence>
<comment type="caution">
    <text evidence="9">The sequence shown here is derived from an EMBL/GenBank/DDBJ whole genome shotgun (WGS) entry which is preliminary data.</text>
</comment>
<evidence type="ECO:0000256" key="5">
    <source>
        <dbReference type="ARBA" id="ARBA00023163"/>
    </source>
</evidence>
<keyword evidence="10" id="KW-1185">Reference proteome</keyword>
<comment type="similarity">
    <text evidence="1 6">Belongs to the sigma-70 factor family. ECF subfamily.</text>
</comment>
<dbReference type="PROSITE" id="PS01063">
    <property type="entry name" value="SIGMA70_ECF"/>
    <property type="match status" value="1"/>
</dbReference>
<evidence type="ECO:0000256" key="2">
    <source>
        <dbReference type="ARBA" id="ARBA00023015"/>
    </source>
</evidence>
<keyword evidence="2 6" id="KW-0805">Transcription regulation</keyword>
<dbReference type="NCBIfam" id="TIGR02937">
    <property type="entry name" value="sigma70-ECF"/>
    <property type="match status" value="1"/>
</dbReference>
<keyword evidence="5 6" id="KW-0804">Transcription</keyword>